<dbReference type="EMBL" id="JACOMF010000008">
    <property type="protein sequence ID" value="MBC4015596.1"/>
    <property type="molecule type" value="Genomic_DNA"/>
</dbReference>
<evidence type="ECO:0000256" key="2">
    <source>
        <dbReference type="ARBA" id="ARBA00005568"/>
    </source>
</evidence>
<gene>
    <name evidence="8" type="ORF">H7965_09670</name>
</gene>
<feature type="binding site" evidence="6">
    <location>
        <position position="136"/>
    </location>
    <ligand>
        <name>Mg(2+)</name>
        <dbReference type="ChEBI" id="CHEBI:18420"/>
    </ligand>
</feature>
<dbReference type="GO" id="GO:0006107">
    <property type="term" value="P:oxaloacetate metabolic process"/>
    <property type="evidence" value="ECO:0007669"/>
    <property type="project" value="TreeGrafter"/>
</dbReference>
<keyword evidence="9" id="KW-1185">Reference proteome</keyword>
<keyword evidence="4 6" id="KW-0460">Magnesium</keyword>
<dbReference type="PIRSF" id="PIRSF015582">
    <property type="entry name" value="Cit_lyase_B"/>
    <property type="match status" value="1"/>
</dbReference>
<evidence type="ECO:0000313" key="9">
    <source>
        <dbReference type="Proteomes" id="UP000600101"/>
    </source>
</evidence>
<dbReference type="GO" id="GO:0016829">
    <property type="term" value="F:lyase activity"/>
    <property type="evidence" value="ECO:0007669"/>
    <property type="project" value="UniProtKB-KW"/>
</dbReference>
<evidence type="ECO:0000256" key="5">
    <source>
        <dbReference type="PIRSR" id="PIRSR015582-1"/>
    </source>
</evidence>
<feature type="binding site" evidence="6">
    <location>
        <position position="164"/>
    </location>
    <ligand>
        <name>Mg(2+)</name>
        <dbReference type="ChEBI" id="CHEBI:18420"/>
    </ligand>
</feature>
<dbReference type="InterPro" id="IPR005000">
    <property type="entry name" value="Aldolase/citrate-lyase_domain"/>
</dbReference>
<evidence type="ECO:0000256" key="1">
    <source>
        <dbReference type="ARBA" id="ARBA00001946"/>
    </source>
</evidence>
<keyword evidence="8" id="KW-0456">Lyase</keyword>
<dbReference type="SUPFAM" id="SSF51621">
    <property type="entry name" value="Phosphoenolpyruvate/pyruvate domain"/>
    <property type="match status" value="1"/>
</dbReference>
<proteinExistence type="inferred from homology"/>
<dbReference type="PANTHER" id="PTHR32308">
    <property type="entry name" value="LYASE BETA SUBUNIT, PUTATIVE (AFU_ORTHOLOGUE AFUA_4G13030)-RELATED"/>
    <property type="match status" value="1"/>
</dbReference>
<name>A0A9X0UDE8_9PROT</name>
<comment type="cofactor">
    <cofactor evidence="1">
        <name>Mg(2+)</name>
        <dbReference type="ChEBI" id="CHEBI:18420"/>
    </cofactor>
</comment>
<evidence type="ECO:0000313" key="8">
    <source>
        <dbReference type="EMBL" id="MBC4015596.1"/>
    </source>
</evidence>
<dbReference type="InterPro" id="IPR040442">
    <property type="entry name" value="Pyrv_kinase-like_dom_sf"/>
</dbReference>
<dbReference type="Gene3D" id="3.20.20.60">
    <property type="entry name" value="Phosphoenolpyruvate-binding domains"/>
    <property type="match status" value="1"/>
</dbReference>
<dbReference type="AlphaFoldDB" id="A0A9X0UDE8"/>
<reference evidence="8" key="1">
    <citation type="submission" date="2020-08" db="EMBL/GenBank/DDBJ databases">
        <authorList>
            <person name="Hu Y."/>
            <person name="Nguyen S.V."/>
            <person name="Li F."/>
            <person name="Fanning S."/>
        </authorList>
    </citation>
    <scope>NUCLEOTIDE SEQUENCE</scope>
    <source>
        <strain evidence="8">SYSU D8009</strain>
    </source>
</reference>
<protein>
    <submittedName>
        <fullName evidence="8">CoA ester lyase</fullName>
    </submittedName>
</protein>
<feature type="domain" description="HpcH/HpaI aldolase/citrate lyase" evidence="7">
    <location>
        <begin position="12"/>
        <end position="237"/>
    </location>
</feature>
<dbReference type="Pfam" id="PF03328">
    <property type="entry name" value="HpcH_HpaI"/>
    <property type="match status" value="1"/>
</dbReference>
<evidence type="ECO:0000259" key="7">
    <source>
        <dbReference type="Pfam" id="PF03328"/>
    </source>
</evidence>
<feature type="binding site" evidence="5">
    <location>
        <position position="136"/>
    </location>
    <ligand>
        <name>substrate</name>
    </ligand>
</feature>
<dbReference type="InterPro" id="IPR011206">
    <property type="entry name" value="Citrate_lyase_beta/mcl1/mcl2"/>
</dbReference>
<organism evidence="8 9">
    <name type="scientific">Siccirubricoccus deserti</name>
    <dbReference type="NCBI Taxonomy" id="2013562"/>
    <lineage>
        <taxon>Bacteria</taxon>
        <taxon>Pseudomonadati</taxon>
        <taxon>Pseudomonadota</taxon>
        <taxon>Alphaproteobacteria</taxon>
        <taxon>Acetobacterales</taxon>
        <taxon>Roseomonadaceae</taxon>
        <taxon>Siccirubricoccus</taxon>
    </lineage>
</organism>
<dbReference type="GO" id="GO:0000287">
    <property type="term" value="F:magnesium ion binding"/>
    <property type="evidence" value="ECO:0007669"/>
    <property type="project" value="TreeGrafter"/>
</dbReference>
<comment type="caution">
    <text evidence="8">The sequence shown here is derived from an EMBL/GenBank/DDBJ whole genome shotgun (WGS) entry which is preliminary data.</text>
</comment>
<feature type="binding site" evidence="5">
    <location>
        <position position="73"/>
    </location>
    <ligand>
        <name>substrate</name>
    </ligand>
</feature>
<evidence type="ECO:0000256" key="4">
    <source>
        <dbReference type="ARBA" id="ARBA00022842"/>
    </source>
</evidence>
<dbReference type="InterPro" id="IPR015813">
    <property type="entry name" value="Pyrv/PenolPyrv_kinase-like_dom"/>
</dbReference>
<evidence type="ECO:0000256" key="6">
    <source>
        <dbReference type="PIRSR" id="PIRSR015582-2"/>
    </source>
</evidence>
<accession>A0A9X0UDE8</accession>
<dbReference type="PANTHER" id="PTHR32308:SF0">
    <property type="entry name" value="HPCH_HPAI ALDOLASE_CITRATE LYASE DOMAIN-CONTAINING PROTEIN"/>
    <property type="match status" value="1"/>
</dbReference>
<keyword evidence="3 6" id="KW-0479">Metal-binding</keyword>
<comment type="similarity">
    <text evidence="2">Belongs to the HpcH/HpaI aldolase family.</text>
</comment>
<sequence>MNRPRPNNTPVRSWLFVPGDSERKLAKGGESGADALILDLEDSVAPARKPVAREMVPEYLRAHPARRPQLWVRINPLDEGGLADAAAVVRAAPDGLVVPKVNGPDELLRLSHWLDALEARDGLPPGGIRLLSVATETAAAVLRLAEYARTPVPRLAALTWGQEDLPAALGATGNQDASGGFALTYRYARSACLLAAVAAGAQPVDTLEQDFRNEAALRAACAAARREGFTGKVAIHPAQVGPINEGFRPTAEEVTFARRVVEAFAANPGIGTVGMDGRMLDMPHLRQAQRVLAMDAAFGG</sequence>
<evidence type="ECO:0000256" key="3">
    <source>
        <dbReference type="ARBA" id="ARBA00022723"/>
    </source>
</evidence>
<dbReference type="Proteomes" id="UP000600101">
    <property type="component" value="Unassembled WGS sequence"/>
</dbReference>